<dbReference type="EMBL" id="CP109546">
    <property type="protein sequence ID" value="WTZ12528.1"/>
    <property type="molecule type" value="Genomic_DNA"/>
</dbReference>
<organism evidence="1">
    <name type="scientific">Streptomyces sp. NBC_01393</name>
    <dbReference type="NCBI Taxonomy" id="2903851"/>
    <lineage>
        <taxon>Bacteria</taxon>
        <taxon>Bacillati</taxon>
        <taxon>Actinomycetota</taxon>
        <taxon>Actinomycetes</taxon>
        <taxon>Kitasatosporales</taxon>
        <taxon>Streptomycetaceae</taxon>
        <taxon>Streptomyces</taxon>
    </lineage>
</organism>
<proteinExistence type="predicted"/>
<dbReference type="AlphaFoldDB" id="A0AAU3I4I5"/>
<accession>A0AAU3I4I5</accession>
<gene>
    <name evidence="1" type="ORF">OG699_33825</name>
</gene>
<evidence type="ECO:0000313" key="1">
    <source>
        <dbReference type="EMBL" id="WTZ12528.1"/>
    </source>
</evidence>
<name>A0AAU3I4I5_9ACTN</name>
<protein>
    <submittedName>
        <fullName evidence="1">Uncharacterized protein</fullName>
    </submittedName>
</protein>
<reference evidence="1" key="1">
    <citation type="submission" date="2022-10" db="EMBL/GenBank/DDBJ databases">
        <title>The complete genomes of actinobacterial strains from the NBC collection.</title>
        <authorList>
            <person name="Joergensen T.S."/>
            <person name="Alvarez Arevalo M."/>
            <person name="Sterndorff E.B."/>
            <person name="Faurdal D."/>
            <person name="Vuksanovic O."/>
            <person name="Mourched A.-S."/>
            <person name="Charusanti P."/>
            <person name="Shaw S."/>
            <person name="Blin K."/>
            <person name="Weber T."/>
        </authorList>
    </citation>
    <scope>NUCLEOTIDE SEQUENCE</scope>
    <source>
        <strain evidence="1">NBC_01393</strain>
    </source>
</reference>
<sequence>MLRTAEITAELTGLENTSHQLYWRSRLEFTLDCFICERTGRTTVFERGAEQAQCSGSRSGFQSHRTAGRIAGFDTTTGRDRLAVRALVDFWWAPFTDTRDDRKAAAPTSHPWVRLHLAYYCPEAKESGTGSIQTNLVRPYHLRCKHCDGLLGVDRETPAVRLLDGQR</sequence>